<dbReference type="Pfam" id="PF19335">
    <property type="entry name" value="HMBD"/>
    <property type="match status" value="1"/>
</dbReference>
<dbReference type="PANTHER" id="PTHR30097">
    <property type="entry name" value="CATION EFFLUX SYSTEM PROTEIN CUSB"/>
    <property type="match status" value="1"/>
</dbReference>
<evidence type="ECO:0000313" key="8">
    <source>
        <dbReference type="EMBL" id="CEG59266.1"/>
    </source>
</evidence>
<feature type="domain" description="CusB-like beta-barrel" evidence="6">
    <location>
        <begin position="243"/>
        <end position="319"/>
    </location>
</feature>
<dbReference type="AlphaFoldDB" id="A0A098GCS0"/>
<evidence type="ECO:0000259" key="3">
    <source>
        <dbReference type="Pfam" id="PF19335"/>
    </source>
</evidence>
<name>A0A098GCS0_9GAMM</name>
<dbReference type="PANTHER" id="PTHR30097:SF15">
    <property type="entry name" value="CATION EFFLUX SYSTEM PROTEIN CUSB"/>
    <property type="match status" value="1"/>
</dbReference>
<evidence type="ECO:0000259" key="6">
    <source>
        <dbReference type="Pfam" id="PF25954"/>
    </source>
</evidence>
<dbReference type="InterPro" id="IPR058627">
    <property type="entry name" value="MdtA-like_C"/>
</dbReference>
<reference evidence="9" key="1">
    <citation type="submission" date="2014-09" db="EMBL/GenBank/DDBJ databases">
        <authorList>
            <person name="Gomez-Valero L."/>
        </authorList>
    </citation>
    <scope>NUCLEOTIDE SEQUENCE [LARGE SCALE GENOMIC DNA]</scope>
    <source>
        <strain evidence="9">ATCC700992</strain>
        <plasmid evidence="9">LLAP10_pA</plasmid>
    </source>
</reference>
<dbReference type="Proteomes" id="UP000032430">
    <property type="component" value="Plasmid II"/>
</dbReference>
<dbReference type="NCBIfam" id="TIGR01730">
    <property type="entry name" value="RND_mfp"/>
    <property type="match status" value="1"/>
</dbReference>
<dbReference type="OrthoDB" id="9806939at2"/>
<dbReference type="GO" id="GO:0030288">
    <property type="term" value="C:outer membrane-bounded periplasmic space"/>
    <property type="evidence" value="ECO:0007669"/>
    <property type="project" value="TreeGrafter"/>
</dbReference>
<dbReference type="Gene3D" id="6.10.140.730">
    <property type="match status" value="1"/>
</dbReference>
<accession>A0A098GCS0</accession>
<proteinExistence type="inferred from homology"/>
<dbReference type="Pfam" id="PF25967">
    <property type="entry name" value="RND-MFP_C"/>
    <property type="match status" value="1"/>
</dbReference>
<feature type="domain" description="CusB-like barrel-sandwich hybrid" evidence="5">
    <location>
        <begin position="123"/>
        <end position="238"/>
    </location>
</feature>
<dbReference type="Pfam" id="PF25919">
    <property type="entry name" value="BSH_CusB"/>
    <property type="match status" value="1"/>
</dbReference>
<evidence type="ECO:0000256" key="2">
    <source>
        <dbReference type="ARBA" id="ARBA00022448"/>
    </source>
</evidence>
<dbReference type="EMBL" id="LN614828">
    <property type="protein sequence ID" value="CEG59266.1"/>
    <property type="molecule type" value="Genomic_DNA"/>
</dbReference>
<evidence type="ECO:0000256" key="1">
    <source>
        <dbReference type="ARBA" id="ARBA00009477"/>
    </source>
</evidence>
<evidence type="ECO:0000259" key="5">
    <source>
        <dbReference type="Pfam" id="PF25919"/>
    </source>
</evidence>
<dbReference type="Gene3D" id="2.40.420.20">
    <property type="match status" value="1"/>
</dbReference>
<dbReference type="Pfam" id="PF25869">
    <property type="entry name" value="3HB_CusB"/>
    <property type="match status" value="1"/>
</dbReference>
<dbReference type="HOGENOM" id="CLU_018816_13_1_6"/>
<dbReference type="InterPro" id="IPR021647">
    <property type="entry name" value="CusF_Ec"/>
</dbReference>
<keyword evidence="8" id="KW-0614">Plasmid</keyword>
<comment type="similarity">
    <text evidence="1">Belongs to the membrane fusion protein (MFP) (TC 8.A.1) family.</text>
</comment>
<dbReference type="GO" id="GO:0022857">
    <property type="term" value="F:transmembrane transporter activity"/>
    <property type="evidence" value="ECO:0007669"/>
    <property type="project" value="InterPro"/>
</dbReference>
<dbReference type="GO" id="GO:0060003">
    <property type="term" value="P:copper ion export"/>
    <property type="evidence" value="ECO:0007669"/>
    <property type="project" value="TreeGrafter"/>
</dbReference>
<feature type="domain" description="CusB-like three alpha-helical bundle" evidence="4">
    <location>
        <begin position="159"/>
        <end position="202"/>
    </location>
</feature>
<dbReference type="InterPro" id="IPR042230">
    <property type="entry name" value="CusF_sf"/>
</dbReference>
<evidence type="ECO:0000259" key="7">
    <source>
        <dbReference type="Pfam" id="PF25967"/>
    </source>
</evidence>
<feature type="domain" description="Multidrug resistance protein MdtA-like C-terminal permuted SH3" evidence="7">
    <location>
        <begin position="324"/>
        <end position="382"/>
    </location>
</feature>
<dbReference type="GO" id="GO:0046914">
    <property type="term" value="F:transition metal ion binding"/>
    <property type="evidence" value="ECO:0007669"/>
    <property type="project" value="TreeGrafter"/>
</dbReference>
<dbReference type="InterPro" id="IPR051909">
    <property type="entry name" value="MFP_Cation_Efflux"/>
</dbReference>
<dbReference type="InterPro" id="IPR006143">
    <property type="entry name" value="RND_pump_MFP"/>
</dbReference>
<evidence type="ECO:0000259" key="4">
    <source>
        <dbReference type="Pfam" id="PF25869"/>
    </source>
</evidence>
<evidence type="ECO:0000313" key="9">
    <source>
        <dbReference type="Proteomes" id="UP000032430"/>
    </source>
</evidence>
<dbReference type="Pfam" id="PF11604">
    <property type="entry name" value="CusF_Ec"/>
    <property type="match status" value="1"/>
</dbReference>
<dbReference type="Pfam" id="PF25954">
    <property type="entry name" value="Beta-barrel_RND_2"/>
    <property type="match status" value="1"/>
</dbReference>
<geneLocation type="plasmid" evidence="9">
    <name>LLAP10_pA</name>
</geneLocation>
<keyword evidence="9" id="KW-1185">Reference proteome</keyword>
<dbReference type="Gene3D" id="2.40.50.320">
    <property type="entry name" value="Copper binding periplasmic protein CusF"/>
    <property type="match status" value="1"/>
</dbReference>
<keyword evidence="2" id="KW-0813">Transport</keyword>
<gene>
    <name evidence="8" type="ORF">LFA_pA0167</name>
</gene>
<dbReference type="GO" id="GO:0015679">
    <property type="term" value="P:plasma membrane copper ion transport"/>
    <property type="evidence" value="ECO:0007669"/>
    <property type="project" value="TreeGrafter"/>
</dbReference>
<dbReference type="InterPro" id="IPR058791">
    <property type="entry name" value="3HB_CusB"/>
</dbReference>
<dbReference type="Gene3D" id="2.40.30.170">
    <property type="match status" value="1"/>
</dbReference>
<dbReference type="InterPro" id="IPR045800">
    <property type="entry name" value="HMBD"/>
</dbReference>
<protein>
    <submittedName>
        <fullName evidence="8">Uncharacterized protein</fullName>
    </submittedName>
</protein>
<dbReference type="InterPro" id="IPR058790">
    <property type="entry name" value="BSH_CusB"/>
</dbReference>
<dbReference type="SUPFAM" id="SSF111369">
    <property type="entry name" value="HlyD-like secretion proteins"/>
    <property type="match status" value="1"/>
</dbReference>
<dbReference type="GO" id="GO:0016020">
    <property type="term" value="C:membrane"/>
    <property type="evidence" value="ECO:0007669"/>
    <property type="project" value="InterPro"/>
</dbReference>
<feature type="domain" description="Heavy metal binding" evidence="3">
    <location>
        <begin position="44"/>
        <end position="70"/>
    </location>
</feature>
<dbReference type="KEGG" id="lfa:LFA_pA0167"/>
<organism evidence="8 9">
    <name type="scientific">Legionella fallonii LLAP-10</name>
    <dbReference type="NCBI Taxonomy" id="1212491"/>
    <lineage>
        <taxon>Bacteria</taxon>
        <taxon>Pseudomonadati</taxon>
        <taxon>Pseudomonadota</taxon>
        <taxon>Gammaproteobacteria</taxon>
        <taxon>Legionellales</taxon>
        <taxon>Legionellaceae</taxon>
        <taxon>Legionella</taxon>
    </lineage>
</organism>
<sequence>MKKYSLFTVGFALLLGVIIGYYLSPLAITNKGASPTTTEKKPLYWIDSMEPTIHYSKPGKSRMGMELTPVYAEDTQEQGSLTIQISPSLINNLGVRTAPVIKGSLARQIETVGYVKPNENNISHIHAYANGWVKKLLVKAVGDVVKKGQIVLQLYSPTLVNAQEEYLIALDSKNQTLINASYQKLQTFHIPEQQIAQLKKTRHSSHLIDIYPHQGGVVIMLNVREGMYVTPETEMMSIVDLSNVWMIAEVFEEEANWVKTGEKAQAQLTAFPGKFWKGEVDYIYPEVDLKTRTLKVRFLFDNPEGLLKPNMYASISLVAELKQDVLSIPLEALIRSSEGARVVVSLGNSGFQVRSVTTGIESGERIEILSGLKVGENVVTSGQFLIDSESNLKVGLEHLESSQKSTNQQSPSQTPAIVGRGIIKSINAKTYVITLQHDAIPKLNWPAMTMDFLVVKTIPMSEFKVGDAIEFFLKKENDQFVIIEMKKDKDK</sequence>
<dbReference type="FunFam" id="2.40.30.170:FF:000010">
    <property type="entry name" value="Efflux RND transporter periplasmic adaptor subunit"/>
    <property type="match status" value="1"/>
</dbReference>
<dbReference type="InterPro" id="IPR058792">
    <property type="entry name" value="Beta-barrel_RND_2"/>
</dbReference>
<dbReference type="RefSeq" id="WP_045097855.1">
    <property type="nucleotide sequence ID" value="NZ_LN614828.1"/>
</dbReference>